<dbReference type="Proteomes" id="UP000199215">
    <property type="component" value="Unassembled WGS sequence"/>
</dbReference>
<dbReference type="Pfam" id="PF13385">
    <property type="entry name" value="Laminin_G_3"/>
    <property type="match status" value="1"/>
</dbReference>
<dbReference type="InterPro" id="IPR000601">
    <property type="entry name" value="PKD_dom"/>
</dbReference>
<gene>
    <name evidence="3" type="ORF">SAMN05192561_1134</name>
</gene>
<evidence type="ECO:0000313" key="3">
    <source>
        <dbReference type="EMBL" id="SEH61433.1"/>
    </source>
</evidence>
<dbReference type="PROSITE" id="PS51318">
    <property type="entry name" value="TAT"/>
    <property type="match status" value="1"/>
</dbReference>
<dbReference type="SMART" id="SM00089">
    <property type="entry name" value="PKD"/>
    <property type="match status" value="1"/>
</dbReference>
<dbReference type="Pfam" id="PF18204">
    <property type="entry name" value="PGF-CTERM"/>
    <property type="match status" value="1"/>
</dbReference>
<feature type="domain" description="PKD" evidence="2">
    <location>
        <begin position="293"/>
        <end position="374"/>
    </location>
</feature>
<keyword evidence="4" id="KW-1185">Reference proteome</keyword>
<proteinExistence type="predicted"/>
<reference evidence="3 4" key="1">
    <citation type="submission" date="2016-10" db="EMBL/GenBank/DDBJ databases">
        <authorList>
            <person name="de Groot N.N."/>
        </authorList>
    </citation>
    <scope>NUCLEOTIDE SEQUENCE [LARGE SCALE GENOMIC DNA]</scope>
    <source>
        <strain evidence="3 4">IBRC-M10418</strain>
    </source>
</reference>
<dbReference type="RefSeq" id="WP_092817641.1">
    <property type="nucleotide sequence ID" value="NZ_FNWU01000013.1"/>
</dbReference>
<evidence type="ECO:0000313" key="4">
    <source>
        <dbReference type="Proteomes" id="UP000199215"/>
    </source>
</evidence>
<dbReference type="InterPro" id="IPR035986">
    <property type="entry name" value="PKD_dom_sf"/>
</dbReference>
<dbReference type="EMBL" id="FNWU01000013">
    <property type="protein sequence ID" value="SEH61433.1"/>
    <property type="molecule type" value="Genomic_DNA"/>
</dbReference>
<dbReference type="OrthoDB" id="326099at2157"/>
<dbReference type="Pfam" id="PF18911">
    <property type="entry name" value="PKD_4"/>
    <property type="match status" value="1"/>
</dbReference>
<evidence type="ECO:0000259" key="2">
    <source>
        <dbReference type="PROSITE" id="PS50093"/>
    </source>
</evidence>
<evidence type="ECO:0000256" key="1">
    <source>
        <dbReference type="ARBA" id="ARBA00022729"/>
    </source>
</evidence>
<dbReference type="Gene3D" id="2.60.40.10">
    <property type="entry name" value="Immunoglobulins"/>
    <property type="match status" value="1"/>
</dbReference>
<dbReference type="InterPro" id="IPR022409">
    <property type="entry name" value="PKD/Chitinase_dom"/>
</dbReference>
<dbReference type="SUPFAM" id="SSF49299">
    <property type="entry name" value="PKD domain"/>
    <property type="match status" value="1"/>
</dbReference>
<sequence length="414" mass="45090">MSDRDPISNDIEKNMAKMGFTRRDVVKTAAIGGTIGTVGVAPVAADNHIVRADDLIAHWPFEDGFNDVAGGHNAESADGDPQLSSFNGRDSVYFDGDDALRISRGGNEELNLMASNRGPVSFSFWFYPEESDNGTIYIHETGMNIRTIETESDNEVGIEFNVRDNPSWADGQEAYSMSETPKISLNQWHYIGVIADSTNFVRMYIDGNSVYSDNNMQGKNDHYSSFWVDITIGNWYGGNPEEWGTGTGALNGKVSDFRIYEGELSSSEISQIYQNTSQDQEDSDQIQDASGEIVATIEYTPSTPEVGERVAFDASSSETPNGEIVNYSWDFGDGNTASGETATHTFEESGGYTVELSVVDDEGQIATTTESLNIADNQSSISTPGFGITSTIASLGGAGYIIKRWFSGEKKNNM</sequence>
<dbReference type="Gene3D" id="2.60.120.200">
    <property type="match status" value="1"/>
</dbReference>
<dbReference type="InterPro" id="IPR013783">
    <property type="entry name" value="Ig-like_fold"/>
</dbReference>
<name>A0A1H6JGM6_9EURY</name>
<accession>A0A1H6JGM6</accession>
<keyword evidence="1" id="KW-0732">Signal</keyword>
<dbReference type="InterPro" id="IPR006311">
    <property type="entry name" value="TAT_signal"/>
</dbReference>
<dbReference type="InterPro" id="IPR026371">
    <property type="entry name" value="PGF_CTERM"/>
</dbReference>
<organism evidence="3 4">
    <name type="scientific">Halopenitus malekzadehii</name>
    <dbReference type="NCBI Taxonomy" id="1267564"/>
    <lineage>
        <taxon>Archaea</taxon>
        <taxon>Methanobacteriati</taxon>
        <taxon>Methanobacteriota</taxon>
        <taxon>Stenosarchaea group</taxon>
        <taxon>Halobacteria</taxon>
        <taxon>Halobacteriales</taxon>
        <taxon>Haloferacaceae</taxon>
        <taxon>Halopenitus</taxon>
    </lineage>
</organism>
<dbReference type="CDD" id="cd00146">
    <property type="entry name" value="PKD"/>
    <property type="match status" value="1"/>
</dbReference>
<protein>
    <submittedName>
        <fullName evidence="3">PKD domain-containing protein</fullName>
    </submittedName>
</protein>
<dbReference type="PROSITE" id="PS50093">
    <property type="entry name" value="PKD"/>
    <property type="match status" value="1"/>
</dbReference>
<dbReference type="STRING" id="1267564.SAMN05192561_1134"/>
<dbReference type="InterPro" id="IPR013320">
    <property type="entry name" value="ConA-like_dom_sf"/>
</dbReference>
<dbReference type="SUPFAM" id="SSF49899">
    <property type="entry name" value="Concanavalin A-like lectins/glucanases"/>
    <property type="match status" value="1"/>
</dbReference>
<dbReference type="AlphaFoldDB" id="A0A1H6JGM6"/>